<dbReference type="AlphaFoldDB" id="A0AAV9WW89"/>
<dbReference type="GO" id="GO:0005737">
    <property type="term" value="C:cytoplasm"/>
    <property type="evidence" value="ECO:0007669"/>
    <property type="project" value="TreeGrafter"/>
</dbReference>
<dbReference type="Pfam" id="PF12796">
    <property type="entry name" value="Ank_2"/>
    <property type="match status" value="3"/>
</dbReference>
<comment type="caution">
    <text evidence="5">The sequence shown here is derived from an EMBL/GenBank/DDBJ whole genome shotgun (WGS) entry which is preliminary data.</text>
</comment>
<evidence type="ECO:0000256" key="1">
    <source>
        <dbReference type="ARBA" id="ARBA00022737"/>
    </source>
</evidence>
<dbReference type="InterPro" id="IPR027417">
    <property type="entry name" value="P-loop_NTPase"/>
</dbReference>
<reference evidence="5 6" key="1">
    <citation type="submission" date="2019-10" db="EMBL/GenBank/DDBJ databases">
        <authorList>
            <person name="Palmer J.M."/>
        </authorList>
    </citation>
    <scope>NUCLEOTIDE SEQUENCE [LARGE SCALE GENOMIC DNA]</scope>
    <source>
        <strain evidence="5 6">TWF694</strain>
    </source>
</reference>
<gene>
    <name evidence="5" type="ORF">TWF694_004796</name>
</gene>
<evidence type="ECO:0000313" key="6">
    <source>
        <dbReference type="Proteomes" id="UP001365542"/>
    </source>
</evidence>
<dbReference type="InterPro" id="IPR036770">
    <property type="entry name" value="Ankyrin_rpt-contain_sf"/>
</dbReference>
<keyword evidence="6" id="KW-1185">Reference proteome</keyword>
<proteinExistence type="predicted"/>
<feature type="repeat" description="ANK" evidence="3">
    <location>
        <begin position="737"/>
        <end position="769"/>
    </location>
</feature>
<dbReference type="Proteomes" id="UP001365542">
    <property type="component" value="Unassembled WGS sequence"/>
</dbReference>
<dbReference type="PANTHER" id="PTHR23206:SF7">
    <property type="entry name" value="PROTEIN KINASE DOMAIN-CONTAINING PROTEIN"/>
    <property type="match status" value="1"/>
</dbReference>
<dbReference type="InterPro" id="IPR002110">
    <property type="entry name" value="Ankyrin_rpt"/>
</dbReference>
<dbReference type="PROSITE" id="PS50297">
    <property type="entry name" value="ANK_REP_REGION"/>
    <property type="match status" value="3"/>
</dbReference>
<evidence type="ECO:0000313" key="5">
    <source>
        <dbReference type="EMBL" id="KAK6527818.1"/>
    </source>
</evidence>
<dbReference type="InterPro" id="IPR056884">
    <property type="entry name" value="NPHP3-like_N"/>
</dbReference>
<evidence type="ECO:0000256" key="3">
    <source>
        <dbReference type="PROSITE-ProRule" id="PRU00023"/>
    </source>
</evidence>
<dbReference type="Gene3D" id="3.40.50.300">
    <property type="entry name" value="P-loop containing nucleotide triphosphate hydrolases"/>
    <property type="match status" value="1"/>
</dbReference>
<dbReference type="InterPro" id="IPR051631">
    <property type="entry name" value="Ankyrin-KH/SAM_domain"/>
</dbReference>
<dbReference type="SMART" id="SM00248">
    <property type="entry name" value="ANK"/>
    <property type="match status" value="8"/>
</dbReference>
<accession>A0AAV9WW89</accession>
<evidence type="ECO:0000259" key="4">
    <source>
        <dbReference type="Pfam" id="PF24883"/>
    </source>
</evidence>
<dbReference type="PANTHER" id="PTHR23206">
    <property type="entry name" value="MASK PROTEIN"/>
    <property type="match status" value="1"/>
</dbReference>
<protein>
    <recommendedName>
        <fullName evidence="4">Nephrocystin 3-like N-terminal domain-containing protein</fullName>
    </recommendedName>
</protein>
<dbReference type="SUPFAM" id="SSF48403">
    <property type="entry name" value="Ankyrin repeat"/>
    <property type="match status" value="1"/>
</dbReference>
<feature type="domain" description="Nephrocystin 3-like N-terminal" evidence="4">
    <location>
        <begin position="179"/>
        <end position="361"/>
    </location>
</feature>
<sequence length="982" mass="110553">MSLDVIGSITGLISTAINLANYAKDVKGASQEWIDTCAQVECLEAILAEYCDSNQDPSAFRRAHSVKTQELIKPLISQTQRAFADLKKKSPKNHRGLKKYWKQASWPVFSKKEADDLQKKLSRLQQSFNLAMTQEVKTISSILLDYEEASRIRKWLEPPYYRGQAEDQDRFFSPIVASTGQRLLQSDEYQSWLNDRSSKKVFWCHGVPGAGKSAQISTILHDLQTKWLKQKTGPAIASIFFYILPDSIESLTIKVLLQTLLLQLLISLASKHTPEQGKSPIHRSVLDLDARYRQSNILPPVDELTRVFFEITQDDEFSAGVVLVVDNLHLVPVEKNPRVAEWMRDFFTSVQRSRNIKLLLCDRNTSVNMFLEDEEDVVYHELSAQKEDLRVYLNAKMSSKQFLRELEKEKDLTKEKVVEMIISRSDKSFLLPELQMREPLNAYSDKGISARLKTLPQEFQDIYRRDLLKVANLSPKKSLYAKKAISWVYFAKRRLSPYELQCAVNFGSPDCDGGARSSPIDIRRIIQWCQGIIDCPGINQGELDSEAITSTRVRFVHDTVHEILKKEPELVSAIEADIAKECIKYLESVDIPNHGDLFSSQAGNSKTRKYGLLSYSTEMWGYHASRSDSAEVDNLSLQFLQQDRRLELALEVVPKDADYDDTDVNSATALHIAAYFDYARLSDLIIRKGLVDIDMGPADILDSTIPKTPLIWAAISGSERVTECLIDYGANVNLQISGWSALHWAVTKSRTAIVKLLLDNKAIVDLPDDIQRTPLIYAASRGLPDIAKLLFNHGAAVDAYDCEYKTAVHHAADRNHLTVLKWLIEGATSRSVFGKAAGNRTPLSFAAGSGAVEVVSYLLTFNPSAEDITNALDWSVRKGHASVVSVLLEAGADCNCFFREWASVQNANDRSSYYTALQRASAQGNIPIMRLLLTYGADMHETAYGEFDCKAWAKTRNSYGVNKALLFLEDWERSFGKAQSTC</sequence>
<name>A0AAV9WW89_9PEZI</name>
<feature type="repeat" description="ANK" evidence="3">
    <location>
        <begin position="912"/>
        <end position="944"/>
    </location>
</feature>
<feature type="repeat" description="ANK" evidence="3">
    <location>
        <begin position="705"/>
        <end position="737"/>
    </location>
</feature>
<dbReference type="EMBL" id="JAVHJO010000015">
    <property type="protein sequence ID" value="KAK6527818.1"/>
    <property type="molecule type" value="Genomic_DNA"/>
</dbReference>
<feature type="repeat" description="ANK" evidence="3">
    <location>
        <begin position="770"/>
        <end position="802"/>
    </location>
</feature>
<keyword evidence="1" id="KW-0677">Repeat</keyword>
<dbReference type="PROSITE" id="PS50088">
    <property type="entry name" value="ANK_REPEAT"/>
    <property type="match status" value="4"/>
</dbReference>
<keyword evidence="2 3" id="KW-0040">ANK repeat</keyword>
<dbReference type="Pfam" id="PF24883">
    <property type="entry name" value="NPHP3_N"/>
    <property type="match status" value="1"/>
</dbReference>
<organism evidence="5 6">
    <name type="scientific">Orbilia ellipsospora</name>
    <dbReference type="NCBI Taxonomy" id="2528407"/>
    <lineage>
        <taxon>Eukaryota</taxon>
        <taxon>Fungi</taxon>
        <taxon>Dikarya</taxon>
        <taxon>Ascomycota</taxon>
        <taxon>Pezizomycotina</taxon>
        <taxon>Orbiliomycetes</taxon>
        <taxon>Orbiliales</taxon>
        <taxon>Orbiliaceae</taxon>
        <taxon>Orbilia</taxon>
    </lineage>
</organism>
<evidence type="ECO:0000256" key="2">
    <source>
        <dbReference type="ARBA" id="ARBA00023043"/>
    </source>
</evidence>
<dbReference type="Gene3D" id="1.25.40.20">
    <property type="entry name" value="Ankyrin repeat-containing domain"/>
    <property type="match status" value="2"/>
</dbReference>